<evidence type="ECO:0000313" key="1">
    <source>
        <dbReference type="EMBL" id="MCK2216276.1"/>
    </source>
</evidence>
<dbReference type="Proteomes" id="UP001317259">
    <property type="component" value="Unassembled WGS sequence"/>
</dbReference>
<keyword evidence="2" id="KW-1185">Reference proteome</keyword>
<evidence type="ECO:0000313" key="2">
    <source>
        <dbReference type="Proteomes" id="UP001317259"/>
    </source>
</evidence>
<protein>
    <submittedName>
        <fullName evidence="1">Uncharacterized protein</fullName>
    </submittedName>
</protein>
<organism evidence="1 2">
    <name type="scientific">Actinomadura luzonensis</name>
    <dbReference type="NCBI Taxonomy" id="2805427"/>
    <lineage>
        <taxon>Bacteria</taxon>
        <taxon>Bacillati</taxon>
        <taxon>Actinomycetota</taxon>
        <taxon>Actinomycetes</taxon>
        <taxon>Streptosporangiales</taxon>
        <taxon>Thermomonosporaceae</taxon>
        <taxon>Actinomadura</taxon>
    </lineage>
</organism>
<reference evidence="1 2" key="1">
    <citation type="submission" date="2022-04" db="EMBL/GenBank/DDBJ databases">
        <title>Genome draft of Actinomadura sp. ATCC 31491.</title>
        <authorList>
            <person name="Shi X."/>
            <person name="Du Y."/>
        </authorList>
    </citation>
    <scope>NUCLEOTIDE SEQUENCE [LARGE SCALE GENOMIC DNA]</scope>
    <source>
        <strain evidence="1 2">ATCC 31491</strain>
    </source>
</reference>
<accession>A0ABT0FVB6</accession>
<sequence>MARDTSPALDAGLRIRPVAETARDTLAWLRVSGRPVSRAGLTPAEETELLSRLR</sequence>
<proteinExistence type="predicted"/>
<dbReference type="EMBL" id="JAKRKC020000001">
    <property type="protein sequence ID" value="MCK2216276.1"/>
    <property type="molecule type" value="Genomic_DNA"/>
</dbReference>
<name>A0ABT0FVB6_9ACTN</name>
<dbReference type="RefSeq" id="WP_247815357.1">
    <property type="nucleotide sequence ID" value="NZ_JAKRKC020000001.1"/>
</dbReference>
<gene>
    <name evidence="1" type="ORF">MF672_021085</name>
</gene>
<comment type="caution">
    <text evidence="1">The sequence shown here is derived from an EMBL/GenBank/DDBJ whole genome shotgun (WGS) entry which is preliminary data.</text>
</comment>